<evidence type="ECO:0000256" key="1">
    <source>
        <dbReference type="ARBA" id="ARBA00012513"/>
    </source>
</evidence>
<evidence type="ECO:0000256" key="10">
    <source>
        <dbReference type="ARBA" id="ARBA00025580"/>
    </source>
</evidence>
<dbReference type="GO" id="GO:0006281">
    <property type="term" value="P:DNA repair"/>
    <property type="evidence" value="ECO:0007669"/>
    <property type="project" value="UniProtKB-KW"/>
</dbReference>
<dbReference type="PROSITE" id="PS51146">
    <property type="entry name" value="KAIC"/>
    <property type="match status" value="2"/>
</dbReference>
<keyword evidence="2" id="KW-0597">Phosphoprotein</keyword>
<dbReference type="CDD" id="cd19488">
    <property type="entry name" value="KaiC-like_N"/>
    <property type="match status" value="1"/>
</dbReference>
<name>A0A7X2LUZ5_9BURK</name>
<dbReference type="GO" id="GO:0005524">
    <property type="term" value="F:ATP binding"/>
    <property type="evidence" value="ECO:0007669"/>
    <property type="project" value="InterPro"/>
</dbReference>
<feature type="domain" description="KaiC" evidence="12">
    <location>
        <begin position="9"/>
        <end position="248"/>
    </location>
</feature>
<dbReference type="SUPFAM" id="SSF52540">
    <property type="entry name" value="P-loop containing nucleoside triphosphate hydrolases"/>
    <property type="match status" value="2"/>
</dbReference>
<evidence type="ECO:0000313" key="13">
    <source>
        <dbReference type="EMBL" id="MRV74941.1"/>
    </source>
</evidence>
<dbReference type="Gene3D" id="3.40.50.300">
    <property type="entry name" value="P-loop containing nucleotide triphosphate hydrolases"/>
    <property type="match status" value="2"/>
</dbReference>
<dbReference type="PANTHER" id="PTHR42926">
    <property type="match status" value="1"/>
</dbReference>
<keyword evidence="4" id="KW-0677">Repeat</keyword>
<dbReference type="GO" id="GO:0004674">
    <property type="term" value="F:protein serine/threonine kinase activity"/>
    <property type="evidence" value="ECO:0007669"/>
    <property type="project" value="UniProtKB-EC"/>
</dbReference>
<dbReference type="EC" id="2.7.11.1" evidence="1"/>
<feature type="domain" description="RecA family profile 1" evidence="11">
    <location>
        <begin position="7"/>
        <end position="181"/>
    </location>
</feature>
<keyword evidence="14" id="KW-1185">Reference proteome</keyword>
<dbReference type="EMBL" id="WKJJ01000017">
    <property type="protein sequence ID" value="MRV74941.1"/>
    <property type="molecule type" value="Genomic_DNA"/>
</dbReference>
<dbReference type="InterPro" id="IPR030665">
    <property type="entry name" value="KaiC"/>
</dbReference>
<evidence type="ECO:0000256" key="3">
    <source>
        <dbReference type="ARBA" id="ARBA00022679"/>
    </source>
</evidence>
<evidence type="ECO:0000259" key="12">
    <source>
        <dbReference type="PROSITE" id="PS51146"/>
    </source>
</evidence>
<keyword evidence="9" id="KW-0234">DNA repair</keyword>
<evidence type="ECO:0000256" key="4">
    <source>
        <dbReference type="ARBA" id="ARBA00022737"/>
    </source>
</evidence>
<sequence length="493" mass="53191">MEQNSESGRFLSSGVPGLDTILSGGFTRDRLYLVEGEPGTGKTTLALQFLTEGVRLGESVLYITLAESSAELAAVAASHGWDLSGIHVEEIITDQNALDPSQQYSIFHPSEIELGTTTQRILAAIEKYQPTRAVLDSLSELQLLAESALRYRRQVLALKQYLVSRNCTTIFLDDRTALNTDLQVRSVAHGVITLSVADQAYGNDRRHLRIVKYRGIAFRGGAHDYRIVHGGLRVYPRLVAADTRVRKMHHQLSTGLAELDTMLGGGIEEGTSTLVAGPAGAGKSTVAAQCVAAAVKRGERCAMFLFEESRNNMLNRCDGMQLGLNDAIESGLLVVQQVDPAELTPGQFSQAVVDAADRGARVIVIDSLNGYMNAVPDERFMGTHLHELLTYLGQRGVVTIVVGVQAGLIGGSMTSSADASYIADNVVMLRYFETAGEVRQAISIFKKRGSTHERTLRRFCITAQGPRVGAVLSGFHGVLTGVPTLVAPPDNNP</sequence>
<dbReference type="InterPro" id="IPR003593">
    <property type="entry name" value="AAA+_ATPase"/>
</dbReference>
<protein>
    <recommendedName>
        <fullName evidence="1">non-specific serine/threonine protein kinase</fullName>
        <ecNumber evidence="1">2.7.11.1</ecNumber>
    </recommendedName>
</protein>
<evidence type="ECO:0000256" key="7">
    <source>
        <dbReference type="ARBA" id="ARBA00022801"/>
    </source>
</evidence>
<comment type="caution">
    <text evidence="13">The sequence shown here is derived from an EMBL/GenBank/DDBJ whole genome shotgun (WGS) entry which is preliminary data.</text>
</comment>
<dbReference type="PROSITE" id="PS50162">
    <property type="entry name" value="RECA_2"/>
    <property type="match status" value="1"/>
</dbReference>
<dbReference type="Proteomes" id="UP000446768">
    <property type="component" value="Unassembled WGS sequence"/>
</dbReference>
<evidence type="ECO:0000313" key="14">
    <source>
        <dbReference type="Proteomes" id="UP000446768"/>
    </source>
</evidence>
<evidence type="ECO:0000259" key="11">
    <source>
        <dbReference type="PROSITE" id="PS50162"/>
    </source>
</evidence>
<gene>
    <name evidence="13" type="ORF">GJ700_24820</name>
</gene>
<dbReference type="PIRSF" id="PIRSF039117">
    <property type="entry name" value="KaiC"/>
    <property type="match status" value="1"/>
</dbReference>
<dbReference type="InterPro" id="IPR010624">
    <property type="entry name" value="KaiC_dom"/>
</dbReference>
<keyword evidence="5" id="KW-0227">DNA damage</keyword>
<evidence type="ECO:0000256" key="9">
    <source>
        <dbReference type="ARBA" id="ARBA00023204"/>
    </source>
</evidence>
<accession>A0A7X2LUZ5</accession>
<dbReference type="GO" id="GO:0140664">
    <property type="term" value="F:ATP-dependent DNA damage sensor activity"/>
    <property type="evidence" value="ECO:0007669"/>
    <property type="project" value="InterPro"/>
</dbReference>
<keyword evidence="8" id="KW-0238">DNA-binding</keyword>
<dbReference type="GO" id="GO:0003677">
    <property type="term" value="F:DNA binding"/>
    <property type="evidence" value="ECO:0007669"/>
    <property type="project" value="UniProtKB-KW"/>
</dbReference>
<dbReference type="SMART" id="SM00382">
    <property type="entry name" value="AAA"/>
    <property type="match status" value="2"/>
</dbReference>
<dbReference type="InterPro" id="IPR027417">
    <property type="entry name" value="P-loop_NTPase"/>
</dbReference>
<keyword evidence="7" id="KW-0378">Hydrolase</keyword>
<organism evidence="13 14">
    <name type="scientific">Pseudoduganella rivuli</name>
    <dbReference type="NCBI Taxonomy" id="2666085"/>
    <lineage>
        <taxon>Bacteria</taxon>
        <taxon>Pseudomonadati</taxon>
        <taxon>Pseudomonadota</taxon>
        <taxon>Betaproteobacteria</taxon>
        <taxon>Burkholderiales</taxon>
        <taxon>Oxalobacteraceae</taxon>
        <taxon>Telluria group</taxon>
        <taxon>Pseudoduganella</taxon>
    </lineage>
</organism>
<dbReference type="InterPro" id="IPR020588">
    <property type="entry name" value="RecA_ATP-bd"/>
</dbReference>
<feature type="domain" description="KaiC" evidence="12">
    <location>
        <begin position="250"/>
        <end position="482"/>
    </location>
</feature>
<keyword evidence="3" id="KW-0808">Transferase</keyword>
<dbReference type="PANTHER" id="PTHR42926:SF1">
    <property type="entry name" value="CIRCADIAN CLOCK OSCILLATOR PROTEIN KAIC 1"/>
    <property type="match status" value="1"/>
</dbReference>
<dbReference type="GO" id="GO:0016787">
    <property type="term" value="F:hydrolase activity"/>
    <property type="evidence" value="ECO:0007669"/>
    <property type="project" value="UniProtKB-KW"/>
</dbReference>
<evidence type="ECO:0000256" key="2">
    <source>
        <dbReference type="ARBA" id="ARBA00022553"/>
    </source>
</evidence>
<keyword evidence="6" id="KW-0418">Kinase</keyword>
<dbReference type="RefSeq" id="WP_154378993.1">
    <property type="nucleotide sequence ID" value="NZ_WKJJ01000017.1"/>
</dbReference>
<evidence type="ECO:0000256" key="6">
    <source>
        <dbReference type="ARBA" id="ARBA00022777"/>
    </source>
</evidence>
<comment type="function">
    <text evidence="10">Can catalyze the hydrolysis of ATP in the presence of single-stranded DNA, the ATP-dependent uptake of single-stranded DNA by duplex DNA, and the ATP-dependent hybridization of homologous single-stranded DNAs. It interacts with LexA causing its activation and leading to its autocatalytic cleavage.</text>
</comment>
<dbReference type="AlphaFoldDB" id="A0A7X2LUZ5"/>
<dbReference type="Pfam" id="PF06745">
    <property type="entry name" value="ATPase"/>
    <property type="match status" value="2"/>
</dbReference>
<reference evidence="13 14" key="1">
    <citation type="submission" date="2019-11" db="EMBL/GenBank/DDBJ databases">
        <title>Novel species isolated from a subtropical stream in China.</title>
        <authorList>
            <person name="Lu H."/>
        </authorList>
    </citation>
    <scope>NUCLEOTIDE SEQUENCE [LARGE SCALE GENOMIC DNA]</scope>
    <source>
        <strain evidence="13 14">FT92W</strain>
    </source>
</reference>
<dbReference type="InterPro" id="IPR014774">
    <property type="entry name" value="KaiC-like_dom"/>
</dbReference>
<evidence type="ECO:0000256" key="8">
    <source>
        <dbReference type="ARBA" id="ARBA00023125"/>
    </source>
</evidence>
<dbReference type="InterPro" id="IPR051347">
    <property type="entry name" value="Circadian_clock_KaiC-rel"/>
</dbReference>
<proteinExistence type="predicted"/>
<evidence type="ECO:0000256" key="5">
    <source>
        <dbReference type="ARBA" id="ARBA00022763"/>
    </source>
</evidence>